<evidence type="ECO:0000313" key="2">
    <source>
        <dbReference type="EMBL" id="KAB8239998.1"/>
    </source>
</evidence>
<dbReference type="AlphaFoldDB" id="A0A5N6GDF0"/>
<dbReference type="VEuPathDB" id="FungiDB:F9C07_2283813"/>
<feature type="compositionally biased region" description="Polar residues" evidence="1">
    <location>
        <begin position="89"/>
        <end position="102"/>
    </location>
</feature>
<protein>
    <submittedName>
        <fullName evidence="2">Uncharacterized protein</fullName>
    </submittedName>
</protein>
<name>A0A5N6GDF0_ASPFL</name>
<evidence type="ECO:0000256" key="1">
    <source>
        <dbReference type="SAM" id="MobiDB-lite"/>
    </source>
</evidence>
<feature type="region of interest" description="Disordered" evidence="1">
    <location>
        <begin position="89"/>
        <end position="110"/>
    </location>
</feature>
<dbReference type="Proteomes" id="UP000325434">
    <property type="component" value="Unassembled WGS sequence"/>
</dbReference>
<accession>A0A5N6GDF0</accession>
<reference evidence="2" key="1">
    <citation type="submission" date="2019-04" db="EMBL/GenBank/DDBJ databases">
        <title>Friends and foes A comparative genomics study of 23 Aspergillus species from section Flavi.</title>
        <authorList>
            <consortium name="DOE Joint Genome Institute"/>
            <person name="Kjaerbolling I."/>
            <person name="Vesth T."/>
            <person name="Frisvad J.C."/>
            <person name="Nybo J.L."/>
            <person name="Theobald S."/>
            <person name="Kildgaard S."/>
            <person name="Isbrandt T."/>
            <person name="Kuo A."/>
            <person name="Sato A."/>
            <person name="Lyhne E.K."/>
            <person name="Kogle M.E."/>
            <person name="Wiebenga A."/>
            <person name="Kun R.S."/>
            <person name="Lubbers R.J."/>
            <person name="Makela M.R."/>
            <person name="Barry K."/>
            <person name="Chovatia M."/>
            <person name="Clum A."/>
            <person name="Daum C."/>
            <person name="Haridas S."/>
            <person name="He G."/>
            <person name="LaButti K."/>
            <person name="Lipzen A."/>
            <person name="Mondo S."/>
            <person name="Riley R."/>
            <person name="Salamov A."/>
            <person name="Simmons B.A."/>
            <person name="Magnuson J.K."/>
            <person name="Henrissat B."/>
            <person name="Mortensen U.H."/>
            <person name="Larsen T.O."/>
            <person name="Devries R.P."/>
            <person name="Grigoriev I.V."/>
            <person name="Machida M."/>
            <person name="Baker S.E."/>
            <person name="Andersen M.R."/>
        </authorList>
    </citation>
    <scope>NUCLEOTIDE SEQUENCE [LARGE SCALE GENOMIC DNA]</scope>
    <source>
        <strain evidence="2">CBS 121.62</strain>
    </source>
</reference>
<dbReference type="VEuPathDB" id="FungiDB:AFLA_011870"/>
<gene>
    <name evidence="2" type="ORF">BDV35DRAFT_402969</name>
</gene>
<sequence>MAAWLGLEHDEGGWAITDNDAMRRVINGMDCPANQHPSIAFFVGHTAKAQALRSLYPHNNAGRHRKQGWAQLHLSGAATSHPVIVIESSLSRTSPPGPSQQEPLRRYPIPRTRGSSYEDLRSLLYRDVLLPIVDTVCVFAADCGGIRHVQHLLASWGPLPPTGLDGAAAPMRPRSVIVLTDPNDDAVPAGGVETMLQATAVPHLAGSVAVQPLDEVRTLRANANLLFRGQLRHVAQGPASPFNCVQACRPQHLDADEVAQYLRIFLQLAEIADPSIATFIAPVFLMDAYPPGMHSE</sequence>
<organism evidence="2">
    <name type="scientific">Aspergillus flavus</name>
    <dbReference type="NCBI Taxonomy" id="5059"/>
    <lineage>
        <taxon>Eukaryota</taxon>
        <taxon>Fungi</taxon>
        <taxon>Dikarya</taxon>
        <taxon>Ascomycota</taxon>
        <taxon>Pezizomycotina</taxon>
        <taxon>Eurotiomycetes</taxon>
        <taxon>Eurotiomycetidae</taxon>
        <taxon>Eurotiales</taxon>
        <taxon>Aspergillaceae</taxon>
        <taxon>Aspergillus</taxon>
        <taxon>Aspergillus subgen. Circumdati</taxon>
    </lineage>
</organism>
<proteinExistence type="predicted"/>
<dbReference type="EMBL" id="ML734804">
    <property type="protein sequence ID" value="KAB8239998.1"/>
    <property type="molecule type" value="Genomic_DNA"/>
</dbReference>